<protein>
    <recommendedName>
        <fullName evidence="3">Glycosyl transferases group 1</fullName>
    </recommendedName>
</protein>
<dbReference type="AlphaFoldDB" id="A0A1I2X1A0"/>
<dbReference type="Proteomes" id="UP000198724">
    <property type="component" value="Unassembled WGS sequence"/>
</dbReference>
<accession>A0A1I2X1A0</accession>
<evidence type="ECO:0008006" key="3">
    <source>
        <dbReference type="Google" id="ProtNLM"/>
    </source>
</evidence>
<dbReference type="RefSeq" id="WP_092103549.1">
    <property type="nucleotide sequence ID" value="NZ_FOOT01000005.1"/>
</dbReference>
<evidence type="ECO:0000313" key="2">
    <source>
        <dbReference type="Proteomes" id="UP000198724"/>
    </source>
</evidence>
<name>A0A1I2X1A0_9BACT</name>
<dbReference type="EMBL" id="FOOT01000005">
    <property type="protein sequence ID" value="SFH06456.1"/>
    <property type="molecule type" value="Genomic_DNA"/>
</dbReference>
<reference evidence="2" key="1">
    <citation type="submission" date="2016-10" db="EMBL/GenBank/DDBJ databases">
        <authorList>
            <person name="Varghese N."/>
            <person name="Submissions S."/>
        </authorList>
    </citation>
    <scope>NUCLEOTIDE SEQUENCE [LARGE SCALE GENOMIC DNA]</scope>
    <source>
        <strain evidence="2">LP51</strain>
    </source>
</reference>
<evidence type="ECO:0000313" key="1">
    <source>
        <dbReference type="EMBL" id="SFH06456.1"/>
    </source>
</evidence>
<dbReference type="OrthoDB" id="846260at2"/>
<keyword evidence="2" id="KW-1185">Reference proteome</keyword>
<sequence>MKILFLNANIPNYVTDGLFHGLHAIPGIMVVDVPRMNYMYKDATFEDLYKTGSKGNTLYGLLQEDKRVQGRRTYWQADIDQYDLIIFSDIFEQCDLFNFIYKSVSAERRGALCIVDGYDIATLFPYFNFFFNLRVRPWSFLYSTKGAQYFKREYSNSAELYGFAKEKYASLNAIFSVFLRRPKNRFYTITMSVPEEIIEYIPYRSKIKDFVDYNVDPELDCLFPNRKAVEVGKWLPSFENQYQYYQDIKGSRFGITTRRAGWDCLRHYEYAAMGAILCFKNLNSKSNVCAPLDLDETNCIPYTDKEDLVAKIRRKTIGELESIQEAQYKWVSGYTTKAVANRFIAQVSG</sequence>
<organism evidence="1 2">
    <name type="scientific">Pontibacter chinhatensis</name>
    <dbReference type="NCBI Taxonomy" id="1436961"/>
    <lineage>
        <taxon>Bacteria</taxon>
        <taxon>Pseudomonadati</taxon>
        <taxon>Bacteroidota</taxon>
        <taxon>Cytophagia</taxon>
        <taxon>Cytophagales</taxon>
        <taxon>Hymenobacteraceae</taxon>
        <taxon>Pontibacter</taxon>
    </lineage>
</organism>
<proteinExistence type="predicted"/>
<gene>
    <name evidence="1" type="ORF">SAMN05421739_105280</name>
</gene>
<dbReference type="STRING" id="1436961.SAMN05421739_105280"/>